<dbReference type="EMBL" id="MBTF01000016">
    <property type="protein sequence ID" value="OOQ59115.1"/>
    <property type="molecule type" value="Genomic_DNA"/>
</dbReference>
<evidence type="ECO:0000313" key="3">
    <source>
        <dbReference type="Proteomes" id="UP000189739"/>
    </source>
</evidence>
<dbReference type="RefSeq" id="WP_078348910.1">
    <property type="nucleotide sequence ID" value="NZ_MBTF01000016.1"/>
</dbReference>
<sequence length="69" mass="7885">MHKYTLQPYQGMQSRHTCPACNSRKTFTRYIDTDTGETLAPHAGKCDRADNCGYHYTPRQLFEEVGSAK</sequence>
<comment type="caution">
    <text evidence="2">The sequence shown here is derived from an EMBL/GenBank/DDBJ whole genome shotgun (WGS) entry which is preliminary data.</text>
</comment>
<accession>A0A1S9PDV7</accession>
<dbReference type="Pfam" id="PF21957">
    <property type="entry name" value="Zn_ribbon_16"/>
    <property type="match status" value="1"/>
</dbReference>
<dbReference type="Proteomes" id="UP000189739">
    <property type="component" value="Unassembled WGS sequence"/>
</dbReference>
<evidence type="ECO:0000259" key="1">
    <source>
        <dbReference type="Pfam" id="PF21957"/>
    </source>
</evidence>
<protein>
    <recommendedName>
        <fullName evidence="1">Zinc beta-ribbon finger putative domain-containing protein</fullName>
    </recommendedName>
</protein>
<dbReference type="STRING" id="1792845.BC343_29270"/>
<name>A0A1S9PDV7_9SPHI</name>
<keyword evidence="3" id="KW-1185">Reference proteome</keyword>
<organism evidence="2 3">
    <name type="scientific">Mucilaginibacter pedocola</name>
    <dbReference type="NCBI Taxonomy" id="1792845"/>
    <lineage>
        <taxon>Bacteria</taxon>
        <taxon>Pseudomonadati</taxon>
        <taxon>Bacteroidota</taxon>
        <taxon>Sphingobacteriia</taxon>
        <taxon>Sphingobacteriales</taxon>
        <taxon>Sphingobacteriaceae</taxon>
        <taxon>Mucilaginibacter</taxon>
    </lineage>
</organism>
<reference evidence="2 3" key="1">
    <citation type="submission" date="2016-07" db="EMBL/GenBank/DDBJ databases">
        <title>Genomic analysis of zinc-resistant bacterium Mucilaginibacter pedocola TBZ30.</title>
        <authorList>
            <person name="Huang J."/>
            <person name="Tang J."/>
        </authorList>
    </citation>
    <scope>NUCLEOTIDE SEQUENCE [LARGE SCALE GENOMIC DNA]</scope>
    <source>
        <strain evidence="2 3">TBZ30</strain>
    </source>
</reference>
<gene>
    <name evidence="2" type="ORF">BC343_29270</name>
</gene>
<feature type="domain" description="Zinc beta-ribbon finger putative" evidence="1">
    <location>
        <begin position="2"/>
        <end position="64"/>
    </location>
</feature>
<dbReference type="InterPro" id="IPR047731">
    <property type="entry name" value="Zinc_ribbon_put"/>
</dbReference>
<dbReference type="AlphaFoldDB" id="A0A1S9PDV7"/>
<dbReference type="OrthoDB" id="1068350at2"/>
<dbReference type="NCBIfam" id="NF040506">
    <property type="entry name" value="PG0870_Nterm"/>
    <property type="match status" value="1"/>
</dbReference>
<evidence type="ECO:0000313" key="2">
    <source>
        <dbReference type="EMBL" id="OOQ59115.1"/>
    </source>
</evidence>
<proteinExistence type="predicted"/>